<reference evidence="2" key="1">
    <citation type="submission" date="2021-05" db="EMBL/GenBank/DDBJ databases">
        <authorList>
            <person name="Pietrasiak N."/>
            <person name="Ward R."/>
            <person name="Stajich J.E."/>
            <person name="Kurbessoian T."/>
        </authorList>
    </citation>
    <scope>NUCLEOTIDE SEQUENCE</scope>
    <source>
        <strain evidence="2">GSE-TBD4-15B</strain>
    </source>
</reference>
<feature type="transmembrane region" description="Helical" evidence="1">
    <location>
        <begin position="53"/>
        <end position="72"/>
    </location>
</feature>
<comment type="caution">
    <text evidence="2">The sequence shown here is derived from an EMBL/GenBank/DDBJ whole genome shotgun (WGS) entry which is preliminary data.</text>
</comment>
<sequence>MPISPIMRFQLLSSIAVGLLLGWCCLSFAALASVVAPAVAPAPIVAPVMPLDLALLQQLTVPLLILALPIMIV</sequence>
<dbReference type="AlphaFoldDB" id="A0A951PE87"/>
<name>A0A951PE87_9CYAN</name>
<accession>A0A951PE87</accession>
<proteinExistence type="predicted"/>
<evidence type="ECO:0000313" key="2">
    <source>
        <dbReference type="EMBL" id="MBW4468006.1"/>
    </source>
</evidence>
<keyword evidence="1" id="KW-0812">Transmembrane</keyword>
<evidence type="ECO:0000313" key="3">
    <source>
        <dbReference type="Proteomes" id="UP000707356"/>
    </source>
</evidence>
<organism evidence="2 3">
    <name type="scientific">Pegethrix bostrychoides GSE-TBD4-15B</name>
    <dbReference type="NCBI Taxonomy" id="2839662"/>
    <lineage>
        <taxon>Bacteria</taxon>
        <taxon>Bacillati</taxon>
        <taxon>Cyanobacteriota</taxon>
        <taxon>Cyanophyceae</taxon>
        <taxon>Oculatellales</taxon>
        <taxon>Oculatellaceae</taxon>
        <taxon>Pegethrix</taxon>
    </lineage>
</organism>
<evidence type="ECO:0000256" key="1">
    <source>
        <dbReference type="SAM" id="Phobius"/>
    </source>
</evidence>
<gene>
    <name evidence="2" type="ORF">KME07_21485</name>
</gene>
<keyword evidence="1" id="KW-0472">Membrane</keyword>
<dbReference type="Proteomes" id="UP000707356">
    <property type="component" value="Unassembled WGS sequence"/>
</dbReference>
<dbReference type="EMBL" id="JAHHHV010000083">
    <property type="protein sequence ID" value="MBW4468006.1"/>
    <property type="molecule type" value="Genomic_DNA"/>
</dbReference>
<protein>
    <submittedName>
        <fullName evidence="2">Uncharacterized protein</fullName>
    </submittedName>
</protein>
<keyword evidence="1" id="KW-1133">Transmembrane helix</keyword>
<reference evidence="2" key="2">
    <citation type="journal article" date="2022" name="Microbiol. Resour. Announc.">
        <title>Metagenome Sequencing to Explore Phylogenomics of Terrestrial Cyanobacteria.</title>
        <authorList>
            <person name="Ward R.D."/>
            <person name="Stajich J.E."/>
            <person name="Johansen J.R."/>
            <person name="Huntemann M."/>
            <person name="Clum A."/>
            <person name="Foster B."/>
            <person name="Foster B."/>
            <person name="Roux S."/>
            <person name="Palaniappan K."/>
            <person name="Varghese N."/>
            <person name="Mukherjee S."/>
            <person name="Reddy T.B.K."/>
            <person name="Daum C."/>
            <person name="Copeland A."/>
            <person name="Chen I.A."/>
            <person name="Ivanova N.N."/>
            <person name="Kyrpides N.C."/>
            <person name="Shapiro N."/>
            <person name="Eloe-Fadrosh E.A."/>
            <person name="Pietrasiak N."/>
        </authorList>
    </citation>
    <scope>NUCLEOTIDE SEQUENCE</scope>
    <source>
        <strain evidence="2">GSE-TBD4-15B</strain>
    </source>
</reference>